<name>A0ACB8AZ99_9AGAM</name>
<organism evidence="1 2">
    <name type="scientific">Leucogyrophana mollusca</name>
    <dbReference type="NCBI Taxonomy" id="85980"/>
    <lineage>
        <taxon>Eukaryota</taxon>
        <taxon>Fungi</taxon>
        <taxon>Dikarya</taxon>
        <taxon>Basidiomycota</taxon>
        <taxon>Agaricomycotina</taxon>
        <taxon>Agaricomycetes</taxon>
        <taxon>Agaricomycetidae</taxon>
        <taxon>Boletales</taxon>
        <taxon>Boletales incertae sedis</taxon>
        <taxon>Leucogyrophana</taxon>
    </lineage>
</organism>
<accession>A0ACB8AZ99</accession>
<evidence type="ECO:0000313" key="2">
    <source>
        <dbReference type="Proteomes" id="UP000790709"/>
    </source>
</evidence>
<protein>
    <submittedName>
        <fullName evidence="1">Uncharacterized protein</fullName>
    </submittedName>
</protein>
<keyword evidence="2" id="KW-1185">Reference proteome</keyword>
<dbReference type="Proteomes" id="UP000790709">
    <property type="component" value="Unassembled WGS sequence"/>
</dbReference>
<dbReference type="EMBL" id="MU266740">
    <property type="protein sequence ID" value="KAH7918746.1"/>
    <property type="molecule type" value="Genomic_DNA"/>
</dbReference>
<proteinExistence type="predicted"/>
<gene>
    <name evidence="1" type="ORF">BV22DRAFT_1134363</name>
</gene>
<evidence type="ECO:0000313" key="1">
    <source>
        <dbReference type="EMBL" id="KAH7918746.1"/>
    </source>
</evidence>
<reference evidence="1" key="1">
    <citation type="journal article" date="2021" name="New Phytol.">
        <title>Evolutionary innovations through gain and loss of genes in the ectomycorrhizal Boletales.</title>
        <authorList>
            <person name="Wu G."/>
            <person name="Miyauchi S."/>
            <person name="Morin E."/>
            <person name="Kuo A."/>
            <person name="Drula E."/>
            <person name="Varga T."/>
            <person name="Kohler A."/>
            <person name="Feng B."/>
            <person name="Cao Y."/>
            <person name="Lipzen A."/>
            <person name="Daum C."/>
            <person name="Hundley H."/>
            <person name="Pangilinan J."/>
            <person name="Johnson J."/>
            <person name="Barry K."/>
            <person name="LaButti K."/>
            <person name="Ng V."/>
            <person name="Ahrendt S."/>
            <person name="Min B."/>
            <person name="Choi I.G."/>
            <person name="Park H."/>
            <person name="Plett J.M."/>
            <person name="Magnuson J."/>
            <person name="Spatafora J.W."/>
            <person name="Nagy L.G."/>
            <person name="Henrissat B."/>
            <person name="Grigoriev I.V."/>
            <person name="Yang Z.L."/>
            <person name="Xu J."/>
            <person name="Martin F.M."/>
        </authorList>
    </citation>
    <scope>NUCLEOTIDE SEQUENCE</scope>
    <source>
        <strain evidence="1">KUC20120723A-06</strain>
    </source>
</reference>
<sequence length="260" mass="29066">MPLSFPGMPAGKYAPPGRSNDLVWCAPLVLGLMDQPSPMPRRELSKRLRLRIGISWPLPLVNWGKNTLFNPILTSAKEWGLFVQAGDVELTLHLDAKERVTHFGDNGRATSVLCATSPQLENQHPGKVLFAKVFWHEDSRTSKPAILKQVDQLTKGNSKVEGHIPELLLRRKFRKLHRRAPRGAGYAGARKGSCSLVHPRFPEATTYHRAIWRRVFLRVAGWCPLQVQVTCDYVVTWHHPQAIASFGKEAFAAGTSVPTT</sequence>
<comment type="caution">
    <text evidence="1">The sequence shown here is derived from an EMBL/GenBank/DDBJ whole genome shotgun (WGS) entry which is preliminary data.</text>
</comment>